<dbReference type="InterPro" id="IPR023393">
    <property type="entry name" value="START-like_dom_sf"/>
</dbReference>
<protein>
    <submittedName>
        <fullName evidence="1">SRPBCC family protein</fullName>
    </submittedName>
</protein>
<dbReference type="AlphaFoldDB" id="A0A7Y6I571"/>
<dbReference type="EMBL" id="JABWGN010000004">
    <property type="protein sequence ID" value="NUW31920.1"/>
    <property type="molecule type" value="Genomic_DNA"/>
</dbReference>
<keyword evidence="2" id="KW-1185">Reference proteome</keyword>
<organism evidence="1 2">
    <name type="scientific">Nonomuraea montanisoli</name>
    <dbReference type="NCBI Taxonomy" id="2741721"/>
    <lineage>
        <taxon>Bacteria</taxon>
        <taxon>Bacillati</taxon>
        <taxon>Actinomycetota</taxon>
        <taxon>Actinomycetes</taxon>
        <taxon>Streptosporangiales</taxon>
        <taxon>Streptosporangiaceae</taxon>
        <taxon>Nonomuraea</taxon>
    </lineage>
</organism>
<dbReference type="InterPro" id="IPR019587">
    <property type="entry name" value="Polyketide_cyclase/dehydratase"/>
</dbReference>
<accession>A0A7Y6I571</accession>
<proteinExistence type="predicted"/>
<dbReference type="Proteomes" id="UP000586042">
    <property type="component" value="Unassembled WGS sequence"/>
</dbReference>
<dbReference type="Pfam" id="PF10604">
    <property type="entry name" value="Polyketide_cyc2"/>
    <property type="match status" value="1"/>
</dbReference>
<dbReference type="Gene3D" id="3.30.530.20">
    <property type="match status" value="1"/>
</dbReference>
<reference evidence="1 2" key="1">
    <citation type="submission" date="2020-06" db="EMBL/GenBank/DDBJ databases">
        <title>Nonomuraea sp. SMC257, a novel actinomycete isolated from soil.</title>
        <authorList>
            <person name="Chanama M."/>
        </authorList>
    </citation>
    <scope>NUCLEOTIDE SEQUENCE [LARGE SCALE GENOMIC DNA]</scope>
    <source>
        <strain evidence="1 2">SMC257</strain>
    </source>
</reference>
<dbReference type="SUPFAM" id="SSF55961">
    <property type="entry name" value="Bet v1-like"/>
    <property type="match status" value="1"/>
</dbReference>
<sequence>MWTFEHSADTTAPAEAVWALYADVPGWVRWDSGLERAELHGSFAAGSEIVMTPQGQDEVRARITRADEDDTFADETLFGEVVLRFTHTLEPFAGGTRVTHRLEVTGPGAEEIGPAVAADLPDAVAALVKLAETA</sequence>
<evidence type="ECO:0000313" key="1">
    <source>
        <dbReference type="EMBL" id="NUW31920.1"/>
    </source>
</evidence>
<name>A0A7Y6I571_9ACTN</name>
<gene>
    <name evidence="1" type="ORF">HTZ77_10840</name>
</gene>
<comment type="caution">
    <text evidence="1">The sequence shown here is derived from an EMBL/GenBank/DDBJ whole genome shotgun (WGS) entry which is preliminary data.</text>
</comment>
<evidence type="ECO:0000313" key="2">
    <source>
        <dbReference type="Proteomes" id="UP000586042"/>
    </source>
</evidence>